<keyword evidence="1" id="KW-0472">Membrane</keyword>
<dbReference type="InterPro" id="IPR021632">
    <property type="entry name" value="DUF3239"/>
</dbReference>
<evidence type="ECO:0000313" key="2">
    <source>
        <dbReference type="EMBL" id="QPK83763.1"/>
    </source>
</evidence>
<proteinExistence type="predicted"/>
<feature type="transmembrane region" description="Helical" evidence="1">
    <location>
        <begin position="54"/>
        <end position="76"/>
    </location>
</feature>
<dbReference type="Pfam" id="PF11580">
    <property type="entry name" value="DUF3239"/>
    <property type="match status" value="1"/>
</dbReference>
<keyword evidence="1" id="KW-0812">Transmembrane</keyword>
<organism evidence="2 3">
    <name type="scientific">Corynebacterium qintianiae</name>
    <dbReference type="NCBI Taxonomy" id="2709392"/>
    <lineage>
        <taxon>Bacteria</taxon>
        <taxon>Bacillati</taxon>
        <taxon>Actinomycetota</taxon>
        <taxon>Actinomycetes</taxon>
        <taxon>Mycobacteriales</taxon>
        <taxon>Corynebacteriaceae</taxon>
        <taxon>Corynebacterium</taxon>
    </lineage>
</organism>
<gene>
    <name evidence="2" type="ORF">G7Y29_02920</name>
</gene>
<dbReference type="Proteomes" id="UP000594586">
    <property type="component" value="Chromosome"/>
</dbReference>
<dbReference type="InterPro" id="IPR023124">
    <property type="entry name" value="DUF3239_dom_sf"/>
</dbReference>
<dbReference type="Gene3D" id="2.40.410.10">
    <property type="entry name" value="putative membrane protein from Corynebacterium diphtheriae superfamily"/>
    <property type="match status" value="1"/>
</dbReference>
<sequence length="213" mass="23076">MSAFRFDVDEDWAKQNNEMLRDTRYLVISGVALFVICLTAAVLVWLFVDPASPWHLLGSLGLGLFGVMMLVVGLAIPRSVGTAQSLYDAHPLAPAIIADHTGTRTTLLALVNTTVDDSAPRWALTSRDVQSVPHTDGSVGAKVPVAAVGGQRSAAEKNNWQVVAPMPIAWGTPDKAVVDRAVDSIPAELWRTLETSKKRLEEVQKAKNNLLRL</sequence>
<evidence type="ECO:0000256" key="1">
    <source>
        <dbReference type="SAM" id="Phobius"/>
    </source>
</evidence>
<keyword evidence="3" id="KW-1185">Reference proteome</keyword>
<dbReference type="AlphaFoldDB" id="A0A7T0KPR2"/>
<reference evidence="2 3" key="1">
    <citation type="submission" date="2020-11" db="EMBL/GenBank/DDBJ databases">
        <title>Corynebacterium sp. MC1420.</title>
        <authorList>
            <person name="Zhou J."/>
        </authorList>
    </citation>
    <scope>NUCLEOTIDE SEQUENCE [LARGE SCALE GENOMIC DNA]</scope>
    <source>
        <strain evidence="2 3">MC1420</strain>
    </source>
</reference>
<keyword evidence="1" id="KW-1133">Transmembrane helix</keyword>
<dbReference type="EMBL" id="CP064955">
    <property type="protein sequence ID" value="QPK83763.1"/>
    <property type="molecule type" value="Genomic_DNA"/>
</dbReference>
<accession>A0A7T0KPR2</accession>
<dbReference type="RefSeq" id="WP_165001900.1">
    <property type="nucleotide sequence ID" value="NZ_CP064955.1"/>
</dbReference>
<dbReference type="KEGG" id="cqn:G7Y29_02920"/>
<feature type="transmembrane region" description="Helical" evidence="1">
    <location>
        <begin position="25"/>
        <end position="48"/>
    </location>
</feature>
<protein>
    <submittedName>
        <fullName evidence="2">DUF3239 domain-containing protein</fullName>
    </submittedName>
</protein>
<evidence type="ECO:0000313" key="3">
    <source>
        <dbReference type="Proteomes" id="UP000594586"/>
    </source>
</evidence>
<name>A0A7T0KPR2_9CORY</name>